<protein>
    <submittedName>
        <fullName evidence="2">Phasin family protein</fullName>
    </submittedName>
</protein>
<dbReference type="Proteomes" id="UP001155220">
    <property type="component" value="Unassembled WGS sequence"/>
</dbReference>
<evidence type="ECO:0000259" key="1">
    <source>
        <dbReference type="Pfam" id="PF09361"/>
    </source>
</evidence>
<organism evidence="2 3">
    <name type="scientific">Aurantimonas marianensis</name>
    <dbReference type="NCBI Taxonomy" id="2920428"/>
    <lineage>
        <taxon>Bacteria</taxon>
        <taxon>Pseudomonadati</taxon>
        <taxon>Pseudomonadota</taxon>
        <taxon>Alphaproteobacteria</taxon>
        <taxon>Hyphomicrobiales</taxon>
        <taxon>Aurantimonadaceae</taxon>
        <taxon>Aurantimonas</taxon>
    </lineage>
</organism>
<comment type="caution">
    <text evidence="2">The sequence shown here is derived from an EMBL/GenBank/DDBJ whole genome shotgun (WGS) entry which is preliminary data.</text>
</comment>
<dbReference type="Pfam" id="PF09361">
    <property type="entry name" value="Phasin_2"/>
    <property type="match status" value="1"/>
</dbReference>
<dbReference type="EMBL" id="JALHBS010000104">
    <property type="protein sequence ID" value="MCP3056644.1"/>
    <property type="molecule type" value="Genomic_DNA"/>
</dbReference>
<proteinExistence type="predicted"/>
<name>A0A9X2HFI0_9HYPH</name>
<reference evidence="2" key="1">
    <citation type="submission" date="2022-03" db="EMBL/GenBank/DDBJ databases">
        <title>Aurantimonas Liuensis sp. Nov., isolated from the hadal seawater of the Mariana Trench.</title>
        <authorList>
            <person name="Liu R."/>
        </authorList>
    </citation>
    <scope>NUCLEOTIDE SEQUENCE</scope>
    <source>
        <strain evidence="2">LRZ36</strain>
    </source>
</reference>
<evidence type="ECO:0000313" key="2">
    <source>
        <dbReference type="EMBL" id="MCP3056644.1"/>
    </source>
</evidence>
<keyword evidence="3" id="KW-1185">Reference proteome</keyword>
<gene>
    <name evidence="2" type="ORF">MJ956_16040</name>
</gene>
<evidence type="ECO:0000313" key="3">
    <source>
        <dbReference type="Proteomes" id="UP001155220"/>
    </source>
</evidence>
<accession>A0A9X2HFI0</accession>
<feature type="domain" description="Phasin" evidence="1">
    <location>
        <begin position="18"/>
        <end position="110"/>
    </location>
</feature>
<sequence length="133" mass="14462">MKKTNDGKTIPMPGFDTEEISAIGQRSFAAMTHMNAHLFQALVRYNGALLDFARHRLERELEMSGKLAGCKSPDEAASLIQDFYKTAFAEYSDEVGTLMELGAKVTSSTMDGIGRETAAVINGKTEPQAPAMN</sequence>
<dbReference type="AlphaFoldDB" id="A0A9X2HFI0"/>
<dbReference type="RefSeq" id="WP_253965448.1">
    <property type="nucleotide sequence ID" value="NZ_JALHBS010000104.1"/>
</dbReference>
<dbReference type="InterPro" id="IPR018968">
    <property type="entry name" value="Phasin"/>
</dbReference>